<dbReference type="RefSeq" id="WP_311614747.1">
    <property type="nucleotide sequence ID" value="NZ_JAVRFI010000027.1"/>
</dbReference>
<dbReference type="Gene3D" id="1.10.150.520">
    <property type="match status" value="1"/>
</dbReference>
<accession>A0ABU2SXP1</accession>
<dbReference type="Gene3D" id="3.40.50.1000">
    <property type="entry name" value="HAD superfamily/HAD-like"/>
    <property type="match status" value="1"/>
</dbReference>
<dbReference type="InterPro" id="IPR036412">
    <property type="entry name" value="HAD-like_sf"/>
</dbReference>
<dbReference type="Pfam" id="PF00702">
    <property type="entry name" value="Hydrolase"/>
    <property type="match status" value="1"/>
</dbReference>
<organism evidence="1 2">
    <name type="scientific">Streptomyces hesseae</name>
    <dbReference type="NCBI Taxonomy" id="3075519"/>
    <lineage>
        <taxon>Bacteria</taxon>
        <taxon>Bacillati</taxon>
        <taxon>Actinomycetota</taxon>
        <taxon>Actinomycetes</taxon>
        <taxon>Kitasatosporales</taxon>
        <taxon>Streptomycetaceae</taxon>
        <taxon>Streptomyces</taxon>
    </lineage>
</organism>
<gene>
    <name evidence="1" type="ORF">RM609_29255</name>
</gene>
<dbReference type="PANTHER" id="PTHR47478">
    <property type="match status" value="1"/>
</dbReference>
<dbReference type="Proteomes" id="UP001180531">
    <property type="component" value="Unassembled WGS sequence"/>
</dbReference>
<dbReference type="PRINTS" id="PR00413">
    <property type="entry name" value="HADHALOGNASE"/>
</dbReference>
<sequence length="217" mass="23684">MTDQTRVGLFDLDDSLVDRAGTYARWAAEFSAEHDVPLGWLLRTDPAYSSRRIAFFELVKTTFDVPGTVTELHTQYRRRMPELIQPDPAVCAALTALRAAGWRLGVVTNGMTDNQTAKLRQAGLYDLVDAVVISESIGVRKPDPQIFRHALAPLDAEPSPHVVMFGDSLTADVGGALEAGLSALWISHGRPLPQDGPQPHQTAATFRDAAQLLLKEA</sequence>
<proteinExistence type="predicted"/>
<dbReference type="GO" id="GO:0016787">
    <property type="term" value="F:hydrolase activity"/>
    <property type="evidence" value="ECO:0007669"/>
    <property type="project" value="UniProtKB-KW"/>
</dbReference>
<evidence type="ECO:0000313" key="2">
    <source>
        <dbReference type="Proteomes" id="UP001180531"/>
    </source>
</evidence>
<protein>
    <submittedName>
        <fullName evidence="1">HAD family hydrolase</fullName>
        <ecNumber evidence="1">3.1.3.-</ecNumber>
    </submittedName>
</protein>
<dbReference type="EMBL" id="JAVRFI010000027">
    <property type="protein sequence ID" value="MDT0453139.1"/>
    <property type="molecule type" value="Genomic_DNA"/>
</dbReference>
<dbReference type="EC" id="3.1.3.-" evidence="1"/>
<reference evidence="1" key="1">
    <citation type="submission" date="2024-05" db="EMBL/GenBank/DDBJ databases">
        <title>30 novel species of actinomycetes from the DSMZ collection.</title>
        <authorList>
            <person name="Nouioui I."/>
        </authorList>
    </citation>
    <scope>NUCLEOTIDE SEQUENCE</scope>
    <source>
        <strain evidence="1">DSM 40473</strain>
    </source>
</reference>
<name>A0ABU2SXP1_9ACTN</name>
<keyword evidence="1" id="KW-0378">Hydrolase</keyword>
<keyword evidence="2" id="KW-1185">Reference proteome</keyword>
<comment type="caution">
    <text evidence="1">The sequence shown here is derived from an EMBL/GenBank/DDBJ whole genome shotgun (WGS) entry which is preliminary data.</text>
</comment>
<dbReference type="SFLD" id="SFLDS00003">
    <property type="entry name" value="Haloacid_Dehalogenase"/>
    <property type="match status" value="1"/>
</dbReference>
<dbReference type="SUPFAM" id="SSF56784">
    <property type="entry name" value="HAD-like"/>
    <property type="match status" value="1"/>
</dbReference>
<dbReference type="InterPro" id="IPR052550">
    <property type="entry name" value="Pyrimidine_5'-ntase_YjjG"/>
</dbReference>
<dbReference type="InterPro" id="IPR006439">
    <property type="entry name" value="HAD-SF_hydro_IA"/>
</dbReference>
<evidence type="ECO:0000313" key="1">
    <source>
        <dbReference type="EMBL" id="MDT0453139.1"/>
    </source>
</evidence>
<dbReference type="NCBIfam" id="TIGR01509">
    <property type="entry name" value="HAD-SF-IA-v3"/>
    <property type="match status" value="1"/>
</dbReference>
<dbReference type="SFLD" id="SFLDG01129">
    <property type="entry name" value="C1.5:_HAD__Beta-PGM__Phosphata"/>
    <property type="match status" value="1"/>
</dbReference>
<dbReference type="InterPro" id="IPR023214">
    <property type="entry name" value="HAD_sf"/>
</dbReference>
<dbReference type="PANTHER" id="PTHR47478:SF1">
    <property type="entry name" value="PYRIMIDINE 5'-NUCLEOTIDASE YJJG"/>
    <property type="match status" value="1"/>
</dbReference>
<dbReference type="NCBIfam" id="TIGR01549">
    <property type="entry name" value="HAD-SF-IA-v1"/>
    <property type="match status" value="1"/>
</dbReference>